<evidence type="ECO:0008006" key="3">
    <source>
        <dbReference type="Google" id="ProtNLM"/>
    </source>
</evidence>
<dbReference type="PRINTS" id="PR01996">
    <property type="entry name" value="MTP1FAMILY"/>
</dbReference>
<dbReference type="Pfam" id="PF06199">
    <property type="entry name" value="Phage_tail_2"/>
    <property type="match status" value="1"/>
</dbReference>
<reference evidence="1 2" key="1">
    <citation type="journal article" date="2017" name="Curr. Biol.">
        <title>Genome architecture and evolution of a unichromosomal asexual nematode.</title>
        <authorList>
            <person name="Fradin H."/>
            <person name="Zegar C."/>
            <person name="Gutwein M."/>
            <person name="Lucas J."/>
            <person name="Kovtun M."/>
            <person name="Corcoran D."/>
            <person name="Baugh L.R."/>
            <person name="Kiontke K."/>
            <person name="Gunsalus K."/>
            <person name="Fitch D.H."/>
            <person name="Piano F."/>
        </authorList>
    </citation>
    <scope>NUCLEOTIDE SEQUENCE [LARGE SCALE GENOMIC DNA]</scope>
    <source>
        <strain evidence="1">PF1309</strain>
    </source>
</reference>
<name>A0A2A2K3A3_9BILA</name>
<dbReference type="InterPro" id="IPR022344">
    <property type="entry name" value="GTA_major-tail"/>
</dbReference>
<dbReference type="OrthoDB" id="10556161at2759"/>
<comment type="caution">
    <text evidence="1">The sequence shown here is derived from an EMBL/GenBank/DDBJ whole genome shotgun (WGS) entry which is preliminary data.</text>
</comment>
<sequence>MGAAAMPAAAVANAAAATATYLRIGEAPDAVLLRASGTALGLAEAFCGQMLVARDCEERLQPRAGWQRLAAMPVRGITGGSGLGIDIDAGGVGWVRVDGGEIVVRYSAGLAAAWEALPEAVMQGVVLLAAHLFERRDGDAMPPAAAVLGASDATGVSGRTGTIAVDYVDTGESPARLRALVGAVEAAAAGVPRSLGEGWQLTGLRLTRSRIQRGKGDRWVASSEFAMAVERGSAFLLKVGDGAATPAFATVAGLRTTQLSVNGEAVVVTTKDSGGWRQLLSGAGVRSVSVSGAGVFTGSAAETRIKASALGGIIDDYRLSFESGESMTGRFLVTRLDYAGDFNGERSYTIALESSGPVVAA</sequence>
<dbReference type="EMBL" id="LIAE01009767">
    <property type="protein sequence ID" value="PAV68353.1"/>
    <property type="molecule type" value="Genomic_DNA"/>
</dbReference>
<keyword evidence="2" id="KW-1185">Reference proteome</keyword>
<evidence type="ECO:0000313" key="1">
    <source>
        <dbReference type="EMBL" id="PAV68353.1"/>
    </source>
</evidence>
<dbReference type="STRING" id="2018661.A0A2A2K3A3"/>
<dbReference type="InterPro" id="IPR011855">
    <property type="entry name" value="Phgtail_TP901_1"/>
</dbReference>
<dbReference type="AlphaFoldDB" id="A0A2A2K3A3"/>
<evidence type="ECO:0000313" key="2">
    <source>
        <dbReference type="Proteomes" id="UP000218231"/>
    </source>
</evidence>
<dbReference type="NCBIfam" id="TIGR02126">
    <property type="entry name" value="phgtail_TP901_1"/>
    <property type="match status" value="1"/>
</dbReference>
<gene>
    <name evidence="1" type="ORF">WR25_19366</name>
</gene>
<protein>
    <recommendedName>
        <fullName evidence="3">Phage tail protein</fullName>
    </recommendedName>
</protein>
<dbReference type="Proteomes" id="UP000218231">
    <property type="component" value="Unassembled WGS sequence"/>
</dbReference>
<accession>A0A2A2K3A3</accession>
<proteinExistence type="predicted"/>
<organism evidence="1 2">
    <name type="scientific">Diploscapter pachys</name>
    <dbReference type="NCBI Taxonomy" id="2018661"/>
    <lineage>
        <taxon>Eukaryota</taxon>
        <taxon>Metazoa</taxon>
        <taxon>Ecdysozoa</taxon>
        <taxon>Nematoda</taxon>
        <taxon>Chromadorea</taxon>
        <taxon>Rhabditida</taxon>
        <taxon>Rhabditina</taxon>
        <taxon>Rhabditomorpha</taxon>
        <taxon>Rhabditoidea</taxon>
        <taxon>Rhabditidae</taxon>
        <taxon>Diploscapter</taxon>
    </lineage>
</organism>